<dbReference type="Pfam" id="PF18030">
    <property type="entry name" value="Rimk_N"/>
    <property type="match status" value="1"/>
</dbReference>
<evidence type="ECO:0000313" key="5">
    <source>
        <dbReference type="Proteomes" id="UP000662914"/>
    </source>
</evidence>
<dbReference type="GO" id="GO:0005524">
    <property type="term" value="F:ATP binding"/>
    <property type="evidence" value="ECO:0007669"/>
    <property type="project" value="UniProtKB-UniRule"/>
</dbReference>
<evidence type="ECO:0000259" key="3">
    <source>
        <dbReference type="PROSITE" id="PS50975"/>
    </source>
</evidence>
<feature type="domain" description="ATP-grasp" evidence="3">
    <location>
        <begin position="107"/>
        <end position="291"/>
    </location>
</feature>
<evidence type="ECO:0000256" key="1">
    <source>
        <dbReference type="ARBA" id="ARBA00001946"/>
    </source>
</evidence>
<keyword evidence="2" id="KW-0067">ATP-binding</keyword>
<evidence type="ECO:0000256" key="2">
    <source>
        <dbReference type="PROSITE-ProRule" id="PRU00409"/>
    </source>
</evidence>
<dbReference type="KEGG" id="ddz:DSYM_25700"/>
<dbReference type="Proteomes" id="UP000662914">
    <property type="component" value="Chromosome"/>
</dbReference>
<dbReference type="PROSITE" id="PS50975">
    <property type="entry name" value="ATP_GRASP"/>
    <property type="match status" value="1"/>
</dbReference>
<evidence type="ECO:0000313" key="4">
    <source>
        <dbReference type="EMBL" id="BBO21871.1"/>
    </source>
</evidence>
<protein>
    <submittedName>
        <fullName evidence="4">RimK family alpha-L-glutamate ligase</fullName>
    </submittedName>
</protein>
<dbReference type="GO" id="GO:0005737">
    <property type="term" value="C:cytoplasm"/>
    <property type="evidence" value="ECO:0007669"/>
    <property type="project" value="TreeGrafter"/>
</dbReference>
<organism evidence="4 5">
    <name type="scientific">Candidatus Desulfobacillus denitrificans</name>
    <dbReference type="NCBI Taxonomy" id="2608985"/>
    <lineage>
        <taxon>Bacteria</taxon>
        <taxon>Pseudomonadati</taxon>
        <taxon>Pseudomonadota</taxon>
        <taxon>Betaproteobacteria</taxon>
        <taxon>Candidatus Desulfobacillus</taxon>
    </lineage>
</organism>
<dbReference type="Gene3D" id="3.40.50.20">
    <property type="match status" value="1"/>
</dbReference>
<dbReference type="PANTHER" id="PTHR21621:SF0">
    <property type="entry name" value="BETA-CITRYLGLUTAMATE SYNTHASE B-RELATED"/>
    <property type="match status" value="1"/>
</dbReference>
<dbReference type="AlphaFoldDB" id="A0A809S6T9"/>
<keyword evidence="2" id="KW-0547">Nucleotide-binding</keyword>
<dbReference type="PANTHER" id="PTHR21621">
    <property type="entry name" value="RIBOSOMAL PROTEIN S6 MODIFICATION PROTEIN"/>
    <property type="match status" value="1"/>
</dbReference>
<reference evidence="4" key="1">
    <citation type="journal article" name="DNA Res.">
        <title>The physiological potential of anammox bacteria as revealed by their core genome structure.</title>
        <authorList>
            <person name="Okubo T."/>
            <person name="Toyoda A."/>
            <person name="Fukuhara K."/>
            <person name="Uchiyama I."/>
            <person name="Harigaya Y."/>
            <person name="Kuroiwa M."/>
            <person name="Suzuki T."/>
            <person name="Murakami Y."/>
            <person name="Suwa Y."/>
            <person name="Takami H."/>
        </authorList>
    </citation>
    <scope>NUCLEOTIDE SEQUENCE</scope>
    <source>
        <strain evidence="4">317325-3</strain>
    </source>
</reference>
<dbReference type="InterPro" id="IPR013651">
    <property type="entry name" value="ATP-grasp_RimK-type"/>
</dbReference>
<dbReference type="GO" id="GO:0046872">
    <property type="term" value="F:metal ion binding"/>
    <property type="evidence" value="ECO:0007669"/>
    <property type="project" value="InterPro"/>
</dbReference>
<dbReference type="InterPro" id="IPR041107">
    <property type="entry name" value="Rimk_N"/>
</dbReference>
<dbReference type="InterPro" id="IPR011761">
    <property type="entry name" value="ATP-grasp"/>
</dbReference>
<dbReference type="EMBL" id="AP021857">
    <property type="protein sequence ID" value="BBO21871.1"/>
    <property type="molecule type" value="Genomic_DNA"/>
</dbReference>
<dbReference type="Gene3D" id="3.30.470.20">
    <property type="entry name" value="ATP-grasp fold, B domain"/>
    <property type="match status" value="1"/>
</dbReference>
<proteinExistence type="predicted"/>
<accession>A0A809S6T9</accession>
<keyword evidence="4" id="KW-0436">Ligase</keyword>
<sequence>MIALITDEPHAWHTRELKRAFLARGRACRTVDLRQCRIDLAQRPHGLFLPGFARALPAAAFVRGVPGGTLEQVVLRLDILHALRELGVPVYNDARAIEKSVDKAMTSFLLHRAAVPTPLTFAAEDAAGAGRFVMRELAAGHKLVSKPLFGSQGKGLARIDAVPAAAPLADGVAYLQRWLPPRGRLFQDWRVLVAGGRALAGMRRESRHWITNVARGGKPRPVDLAGAEHADLARWAVAAARALGMDYAGVDLMRDADGRACVIEVNGVPAWRGLQRVTDLDIAGALAEDLIGRRMAPDRISAHG</sequence>
<comment type="cofactor">
    <cofactor evidence="1">
        <name>Mg(2+)</name>
        <dbReference type="ChEBI" id="CHEBI:18420"/>
    </cofactor>
</comment>
<dbReference type="SUPFAM" id="SSF56059">
    <property type="entry name" value="Glutathione synthetase ATP-binding domain-like"/>
    <property type="match status" value="1"/>
</dbReference>
<gene>
    <name evidence="4" type="ORF">DSYM_25700</name>
</gene>
<dbReference type="GO" id="GO:0016879">
    <property type="term" value="F:ligase activity, forming carbon-nitrogen bonds"/>
    <property type="evidence" value="ECO:0007669"/>
    <property type="project" value="TreeGrafter"/>
</dbReference>
<name>A0A809S6T9_9PROT</name>
<dbReference type="Pfam" id="PF08443">
    <property type="entry name" value="RimK"/>
    <property type="match status" value="1"/>
</dbReference>